<feature type="binding site" evidence="1">
    <location>
        <position position="39"/>
    </location>
    <ligand>
        <name>ATP</name>
        <dbReference type="ChEBI" id="CHEBI:30616"/>
    </ligand>
</feature>
<dbReference type="SMART" id="SM00220">
    <property type="entry name" value="S_TKc"/>
    <property type="match status" value="1"/>
</dbReference>
<dbReference type="AlphaFoldDB" id="A0A2H3CSK9"/>
<evidence type="ECO:0000313" key="4">
    <source>
        <dbReference type="Proteomes" id="UP000217790"/>
    </source>
</evidence>
<dbReference type="SUPFAM" id="SSF56112">
    <property type="entry name" value="Protein kinase-like (PK-like)"/>
    <property type="match status" value="1"/>
</dbReference>
<dbReference type="PROSITE" id="PS00107">
    <property type="entry name" value="PROTEIN_KINASE_ATP"/>
    <property type="match status" value="1"/>
</dbReference>
<reference evidence="4" key="1">
    <citation type="journal article" date="2017" name="Nat. Ecol. Evol.">
        <title>Genome expansion and lineage-specific genetic innovations in the forest pathogenic fungi Armillaria.</title>
        <authorList>
            <person name="Sipos G."/>
            <person name="Prasanna A.N."/>
            <person name="Walter M.C."/>
            <person name="O'Connor E."/>
            <person name="Balint B."/>
            <person name="Krizsan K."/>
            <person name="Kiss B."/>
            <person name="Hess J."/>
            <person name="Varga T."/>
            <person name="Slot J."/>
            <person name="Riley R."/>
            <person name="Boka B."/>
            <person name="Rigling D."/>
            <person name="Barry K."/>
            <person name="Lee J."/>
            <person name="Mihaltcheva S."/>
            <person name="LaButti K."/>
            <person name="Lipzen A."/>
            <person name="Waldron R."/>
            <person name="Moloney N.M."/>
            <person name="Sperisen C."/>
            <person name="Kredics L."/>
            <person name="Vagvoelgyi C."/>
            <person name="Patrignani A."/>
            <person name="Fitzpatrick D."/>
            <person name="Nagy I."/>
            <person name="Doyle S."/>
            <person name="Anderson J.B."/>
            <person name="Grigoriev I.V."/>
            <person name="Gueldener U."/>
            <person name="Muensterkoetter M."/>
            <person name="Nagy L.G."/>
        </authorList>
    </citation>
    <scope>NUCLEOTIDE SEQUENCE [LARGE SCALE GENOMIC DNA]</scope>
    <source>
        <strain evidence="4">Ar21-2</strain>
    </source>
</reference>
<dbReference type="PANTHER" id="PTHR11909">
    <property type="entry name" value="CASEIN KINASE-RELATED"/>
    <property type="match status" value="1"/>
</dbReference>
<sequence length="281" mass="31649">MSSVRLTYWHVHRGTLGDGAYSIVFKATELESGKTVALKMSRVSTRVQRPILQHETRILQLLKGQASIPIVYVYGQLEHFEYMATELLGLTLRGHQKNGPGTVLMLPTVVQIMDQLAGLEHVHSLGIVNRDIKPENLLCALDNSTIKIIDFGMSKPFSHGQPSKYEPLKDRKPIIGSLYWASVHSHNGVDLTPHDDLESLAYIALFLLHGHLPWKPRPHLEPDVRSQETVRLMKSSCSGKDLSSGFPVEFGDLLDYSRSLDFDHLPDYGHSGAYFRLWMRG</sequence>
<keyword evidence="1" id="KW-0067">ATP-binding</keyword>
<dbReference type="InterPro" id="IPR050235">
    <property type="entry name" value="CK1_Ser-Thr_kinase"/>
</dbReference>
<gene>
    <name evidence="3" type="ORF">ARMGADRAFT_1132887</name>
</gene>
<organism evidence="3 4">
    <name type="scientific">Armillaria gallica</name>
    <name type="common">Bulbous honey fungus</name>
    <name type="synonym">Armillaria bulbosa</name>
    <dbReference type="NCBI Taxonomy" id="47427"/>
    <lineage>
        <taxon>Eukaryota</taxon>
        <taxon>Fungi</taxon>
        <taxon>Dikarya</taxon>
        <taxon>Basidiomycota</taxon>
        <taxon>Agaricomycotina</taxon>
        <taxon>Agaricomycetes</taxon>
        <taxon>Agaricomycetidae</taxon>
        <taxon>Agaricales</taxon>
        <taxon>Marasmiineae</taxon>
        <taxon>Physalacriaceae</taxon>
        <taxon>Armillaria</taxon>
    </lineage>
</organism>
<keyword evidence="1" id="KW-0547">Nucleotide-binding</keyword>
<dbReference type="Gene3D" id="1.10.510.10">
    <property type="entry name" value="Transferase(Phosphotransferase) domain 1"/>
    <property type="match status" value="1"/>
</dbReference>
<feature type="domain" description="Protein kinase" evidence="2">
    <location>
        <begin position="10"/>
        <end position="279"/>
    </location>
</feature>
<dbReference type="STRING" id="47427.A0A2H3CSK9"/>
<dbReference type="PROSITE" id="PS50011">
    <property type="entry name" value="PROTEIN_KINASE_DOM"/>
    <property type="match status" value="1"/>
</dbReference>
<dbReference type="Pfam" id="PF00069">
    <property type="entry name" value="Pkinase"/>
    <property type="match status" value="1"/>
</dbReference>
<dbReference type="InterPro" id="IPR017441">
    <property type="entry name" value="Protein_kinase_ATP_BS"/>
</dbReference>
<name>A0A2H3CSK9_ARMGA</name>
<dbReference type="GO" id="GO:0005524">
    <property type="term" value="F:ATP binding"/>
    <property type="evidence" value="ECO:0007669"/>
    <property type="project" value="UniProtKB-UniRule"/>
</dbReference>
<dbReference type="Proteomes" id="UP000217790">
    <property type="component" value="Unassembled WGS sequence"/>
</dbReference>
<dbReference type="OrthoDB" id="5579860at2759"/>
<evidence type="ECO:0000256" key="1">
    <source>
        <dbReference type="PROSITE-ProRule" id="PRU10141"/>
    </source>
</evidence>
<evidence type="ECO:0000313" key="3">
    <source>
        <dbReference type="EMBL" id="PBK84414.1"/>
    </source>
</evidence>
<protein>
    <submittedName>
        <fullName evidence="3">Kinase-like protein</fullName>
    </submittedName>
</protein>
<dbReference type="InterPro" id="IPR000719">
    <property type="entry name" value="Prot_kinase_dom"/>
</dbReference>
<keyword evidence="3" id="KW-0418">Kinase</keyword>
<dbReference type="OMA" id="SMMYMLI"/>
<dbReference type="InterPro" id="IPR011009">
    <property type="entry name" value="Kinase-like_dom_sf"/>
</dbReference>
<evidence type="ECO:0000259" key="2">
    <source>
        <dbReference type="PROSITE" id="PS50011"/>
    </source>
</evidence>
<accession>A0A2H3CSK9</accession>
<dbReference type="InParanoid" id="A0A2H3CSK9"/>
<dbReference type="GO" id="GO:0004672">
    <property type="term" value="F:protein kinase activity"/>
    <property type="evidence" value="ECO:0007669"/>
    <property type="project" value="InterPro"/>
</dbReference>
<dbReference type="EMBL" id="KZ293698">
    <property type="protein sequence ID" value="PBK84414.1"/>
    <property type="molecule type" value="Genomic_DNA"/>
</dbReference>
<proteinExistence type="predicted"/>
<keyword evidence="3" id="KW-0808">Transferase</keyword>
<keyword evidence="4" id="KW-1185">Reference proteome</keyword>